<dbReference type="GO" id="GO:0032259">
    <property type="term" value="P:methylation"/>
    <property type="evidence" value="ECO:0007669"/>
    <property type="project" value="UniProtKB-KW"/>
</dbReference>
<dbReference type="EC" id="2.1.1.319" evidence="1"/>
<proteinExistence type="predicted"/>
<sequence>MDETNQTNDETKMITEDTQGLPDSSAGDSSNSTPAESATDNAYFTSYEDVSVHETMLKDKPRTLAYKNFIDDNPELFKDKVVMDVGAGTGILSFFAAKAGAKKVYAVEASGLSHMCEKLANHNGFSKVIEVIHGRVEDISLSGDIKVDIIISEWMGFYLLHESMLDSVIFARDKWLKKDGVVAPSNAYIYIAPVDLSNHFKDKFKFWSDVYGFDYSPLVNDLKSSMFTQPYIEYIPHDPKTYISEQYVMAEFDLSTVTLQDVEEVQEKCTFDIEQTGKLHGFSCWFDVKFTGGSKDVILSTGPESEPTHWKQTIFFLPRSIDVSENELIGCRVEMKQSNGNKRHYNISIEMVDPEDDEEDEGAHQIPCDCGASRCAMIAAIMQKYEDDHPELPDDADIIDIT</sequence>
<reference evidence="9" key="1">
    <citation type="submission" date="2022-03" db="EMBL/GenBank/DDBJ databases">
        <authorList>
            <person name="Martin C."/>
        </authorList>
    </citation>
    <scope>NUCLEOTIDE SEQUENCE</scope>
</reference>
<evidence type="ECO:0000313" key="9">
    <source>
        <dbReference type="EMBL" id="CAH1796203.1"/>
    </source>
</evidence>
<dbReference type="Gene3D" id="2.70.160.11">
    <property type="entry name" value="Hnrnp arginine n-methyltransferase1"/>
    <property type="match status" value="1"/>
</dbReference>
<feature type="compositionally biased region" description="Polar residues" evidence="6">
    <location>
        <begin position="16"/>
        <end position="40"/>
    </location>
</feature>
<dbReference type="Gene3D" id="3.40.50.150">
    <property type="entry name" value="Vaccinia Virus protein VP39"/>
    <property type="match status" value="1"/>
</dbReference>
<dbReference type="SUPFAM" id="SSF53335">
    <property type="entry name" value="S-adenosyl-L-methionine-dependent methyltransferases"/>
    <property type="match status" value="1"/>
</dbReference>
<organism evidence="9 10">
    <name type="scientific">Owenia fusiformis</name>
    <name type="common">Polychaete worm</name>
    <dbReference type="NCBI Taxonomy" id="6347"/>
    <lineage>
        <taxon>Eukaryota</taxon>
        <taxon>Metazoa</taxon>
        <taxon>Spiralia</taxon>
        <taxon>Lophotrochozoa</taxon>
        <taxon>Annelida</taxon>
        <taxon>Polychaeta</taxon>
        <taxon>Sedentaria</taxon>
        <taxon>Canalipalpata</taxon>
        <taxon>Sabellida</taxon>
        <taxon>Oweniida</taxon>
        <taxon>Oweniidae</taxon>
        <taxon>Owenia</taxon>
    </lineage>
</organism>
<evidence type="ECO:0000256" key="4">
    <source>
        <dbReference type="ARBA" id="ARBA00022691"/>
    </source>
</evidence>
<dbReference type="GO" id="GO:0042054">
    <property type="term" value="F:histone methyltransferase activity"/>
    <property type="evidence" value="ECO:0007669"/>
    <property type="project" value="TreeGrafter"/>
</dbReference>
<dbReference type="FunFam" id="3.40.50.150:FF:000003">
    <property type="entry name" value="Blast:Protein arginine N-methyltransferase 1"/>
    <property type="match status" value="1"/>
</dbReference>
<feature type="domain" description="Protein arginine N-methyltransferase" evidence="8">
    <location>
        <begin position="186"/>
        <end position="350"/>
    </location>
</feature>
<dbReference type="InterPro" id="IPR041698">
    <property type="entry name" value="Methyltransf_25"/>
</dbReference>
<dbReference type="InterPro" id="IPR025799">
    <property type="entry name" value="Arg_MeTrfase"/>
</dbReference>
<gene>
    <name evidence="9" type="ORF">OFUS_LOCUS20639</name>
</gene>
<dbReference type="CDD" id="cd02440">
    <property type="entry name" value="AdoMet_MTases"/>
    <property type="match status" value="1"/>
</dbReference>
<evidence type="ECO:0000256" key="5">
    <source>
        <dbReference type="ARBA" id="ARBA00049303"/>
    </source>
</evidence>
<dbReference type="PROSITE" id="PS51678">
    <property type="entry name" value="SAM_MT_PRMT"/>
    <property type="match status" value="1"/>
</dbReference>
<evidence type="ECO:0000256" key="6">
    <source>
        <dbReference type="SAM" id="MobiDB-lite"/>
    </source>
</evidence>
<dbReference type="GO" id="GO:0035242">
    <property type="term" value="F:protein-arginine omega-N asymmetric methyltransferase activity"/>
    <property type="evidence" value="ECO:0007669"/>
    <property type="project" value="UniProtKB-EC"/>
</dbReference>
<keyword evidence="4" id="KW-0949">S-adenosyl-L-methionine</keyword>
<dbReference type="AlphaFoldDB" id="A0A8J1TWY2"/>
<feature type="region of interest" description="Disordered" evidence="6">
    <location>
        <begin position="1"/>
        <end position="40"/>
    </location>
</feature>
<comment type="caution">
    <text evidence="9">The sequence shown here is derived from an EMBL/GenBank/DDBJ whole genome shotgun (WGS) entry which is preliminary data.</text>
</comment>
<name>A0A8J1TWY2_OWEFU</name>
<dbReference type="PANTHER" id="PTHR11006">
    <property type="entry name" value="PROTEIN ARGININE N-METHYLTRANSFERASE"/>
    <property type="match status" value="1"/>
</dbReference>
<dbReference type="InterPro" id="IPR055135">
    <property type="entry name" value="PRMT_dom"/>
</dbReference>
<comment type="catalytic activity">
    <reaction evidence="5">
        <text>L-arginyl-[protein] + S-adenosyl-L-methionine = N(omega)-methyl-L-arginyl-[protein] + S-adenosyl-L-homocysteine + H(+)</text>
        <dbReference type="Rhea" id="RHEA:48100"/>
        <dbReference type="Rhea" id="RHEA-COMP:10532"/>
        <dbReference type="Rhea" id="RHEA-COMP:11990"/>
        <dbReference type="ChEBI" id="CHEBI:15378"/>
        <dbReference type="ChEBI" id="CHEBI:29965"/>
        <dbReference type="ChEBI" id="CHEBI:57856"/>
        <dbReference type="ChEBI" id="CHEBI:59789"/>
        <dbReference type="ChEBI" id="CHEBI:65280"/>
    </reaction>
    <physiologicalReaction direction="left-to-right" evidence="5">
        <dbReference type="Rhea" id="RHEA:48101"/>
    </physiologicalReaction>
</comment>
<keyword evidence="2" id="KW-0489">Methyltransferase</keyword>
<evidence type="ECO:0000256" key="1">
    <source>
        <dbReference type="ARBA" id="ARBA00011925"/>
    </source>
</evidence>
<dbReference type="EMBL" id="CAIIXF020000010">
    <property type="protein sequence ID" value="CAH1796203.1"/>
    <property type="molecule type" value="Genomic_DNA"/>
</dbReference>
<feature type="domain" description="Methyltransferase" evidence="7">
    <location>
        <begin position="82"/>
        <end position="180"/>
    </location>
</feature>
<evidence type="ECO:0000313" key="10">
    <source>
        <dbReference type="Proteomes" id="UP000749559"/>
    </source>
</evidence>
<dbReference type="OrthoDB" id="7848332at2759"/>
<accession>A0A8J1TWY2</accession>
<evidence type="ECO:0000256" key="2">
    <source>
        <dbReference type="ARBA" id="ARBA00022603"/>
    </source>
</evidence>
<dbReference type="Proteomes" id="UP000749559">
    <property type="component" value="Unassembled WGS sequence"/>
</dbReference>
<keyword evidence="10" id="KW-1185">Reference proteome</keyword>
<dbReference type="Pfam" id="PF22528">
    <property type="entry name" value="PRMT_C"/>
    <property type="match status" value="1"/>
</dbReference>
<evidence type="ECO:0000259" key="8">
    <source>
        <dbReference type="Pfam" id="PF22528"/>
    </source>
</evidence>
<keyword evidence="3" id="KW-0808">Transferase</keyword>
<dbReference type="PANTHER" id="PTHR11006:SF102">
    <property type="entry name" value="PROTEIN ARGININE N-METHYLTRANSFERASE 1"/>
    <property type="match status" value="1"/>
</dbReference>
<dbReference type="Pfam" id="PF13649">
    <property type="entry name" value="Methyltransf_25"/>
    <property type="match status" value="1"/>
</dbReference>
<protein>
    <recommendedName>
        <fullName evidence="1">type I protein arginine methyltransferase</fullName>
        <ecNumber evidence="1">2.1.1.319</ecNumber>
    </recommendedName>
</protein>
<evidence type="ECO:0000256" key="3">
    <source>
        <dbReference type="ARBA" id="ARBA00022679"/>
    </source>
</evidence>
<evidence type="ECO:0000259" key="7">
    <source>
        <dbReference type="Pfam" id="PF13649"/>
    </source>
</evidence>
<dbReference type="InterPro" id="IPR029063">
    <property type="entry name" value="SAM-dependent_MTases_sf"/>
</dbReference>